<evidence type="ECO:0000313" key="3">
    <source>
        <dbReference type="EMBL" id="XDV69211.1"/>
    </source>
</evidence>
<keyword evidence="1" id="KW-0175">Coiled coil</keyword>
<organism evidence="3">
    <name type="scientific">Streptomyces sp. R33</name>
    <dbReference type="NCBI Taxonomy" id="3238629"/>
    <lineage>
        <taxon>Bacteria</taxon>
        <taxon>Bacillati</taxon>
        <taxon>Actinomycetota</taxon>
        <taxon>Actinomycetes</taxon>
        <taxon>Kitasatosporales</taxon>
        <taxon>Streptomycetaceae</taxon>
        <taxon>Streptomyces</taxon>
    </lineage>
</organism>
<dbReference type="EMBL" id="CP165728">
    <property type="protein sequence ID" value="XDV69211.1"/>
    <property type="molecule type" value="Genomic_DNA"/>
</dbReference>
<gene>
    <name evidence="3" type="ORF">AB5J51_40435</name>
</gene>
<name>A0AB39YHI3_9ACTN</name>
<keyword evidence="2" id="KW-0812">Transmembrane</keyword>
<keyword evidence="3" id="KW-0614">Plasmid</keyword>
<feature type="transmembrane region" description="Helical" evidence="2">
    <location>
        <begin position="39"/>
        <end position="58"/>
    </location>
</feature>
<dbReference type="AlphaFoldDB" id="A0AB39YHI3"/>
<feature type="coiled-coil region" evidence="1">
    <location>
        <begin position="58"/>
        <end position="92"/>
    </location>
</feature>
<proteinExistence type="predicted"/>
<keyword evidence="2" id="KW-1133">Transmembrane helix</keyword>
<reference evidence="3" key="1">
    <citation type="submission" date="2024-08" db="EMBL/GenBank/DDBJ databases">
        <authorList>
            <person name="Yu S.T."/>
        </authorList>
    </citation>
    <scope>NUCLEOTIDE SEQUENCE</scope>
    <source>
        <strain evidence="3">R33</strain>
        <plasmid evidence="3">unnamed1</plasmid>
    </source>
</reference>
<geneLocation type="plasmid" evidence="3">
    <name>unnamed1</name>
</geneLocation>
<protein>
    <submittedName>
        <fullName evidence="3">Uncharacterized protein</fullName>
    </submittedName>
</protein>
<accession>A0AB39YHI3</accession>
<evidence type="ECO:0000256" key="1">
    <source>
        <dbReference type="SAM" id="Coils"/>
    </source>
</evidence>
<sequence>MGNLGAYEAFTTAAKKAGGVEKLVKQIEEAAAKNAFPKAFAIGALSTVAVGGLWKVGVDRYRNAKNNREELAEEAKRQLKSLSEESTKSDNVD</sequence>
<evidence type="ECO:0000256" key="2">
    <source>
        <dbReference type="SAM" id="Phobius"/>
    </source>
</evidence>
<dbReference type="RefSeq" id="WP_369780432.1">
    <property type="nucleotide sequence ID" value="NZ_CP165728.1"/>
</dbReference>
<keyword evidence="2" id="KW-0472">Membrane</keyword>